<organism evidence="2 3">
    <name type="scientific">Kribbella flavida (strain DSM 17836 / JCM 10339 / NBRC 14399)</name>
    <dbReference type="NCBI Taxonomy" id="479435"/>
    <lineage>
        <taxon>Bacteria</taxon>
        <taxon>Bacillati</taxon>
        <taxon>Actinomycetota</taxon>
        <taxon>Actinomycetes</taxon>
        <taxon>Propionibacteriales</taxon>
        <taxon>Kribbellaceae</taxon>
        <taxon>Kribbella</taxon>
    </lineage>
</organism>
<evidence type="ECO:0000313" key="2">
    <source>
        <dbReference type="EMBL" id="ADB32439.1"/>
    </source>
</evidence>
<keyword evidence="3" id="KW-1185">Reference proteome</keyword>
<dbReference type="EMBL" id="CP001736">
    <property type="protein sequence ID" value="ADB32439.1"/>
    <property type="molecule type" value="Genomic_DNA"/>
</dbReference>
<protein>
    <submittedName>
        <fullName evidence="2">Uncharacterized protein</fullName>
    </submittedName>
</protein>
<accession>D2PKX2</accession>
<feature type="region of interest" description="Disordered" evidence="1">
    <location>
        <begin position="66"/>
        <end position="102"/>
    </location>
</feature>
<name>D2PKX2_KRIFD</name>
<dbReference type="KEGG" id="kfl:Kfla_3379"/>
<evidence type="ECO:0000256" key="1">
    <source>
        <dbReference type="SAM" id="MobiDB-lite"/>
    </source>
</evidence>
<reference evidence="3" key="1">
    <citation type="submission" date="2009-09" db="EMBL/GenBank/DDBJ databases">
        <title>The complete genome of Kribbella flavida DSM 17836.</title>
        <authorList>
            <consortium name="US DOE Joint Genome Institute (JGI-PGF)"/>
            <person name="Lucas S."/>
            <person name="Copeland A."/>
            <person name="Lapidus A."/>
            <person name="Glavina del Rio T."/>
            <person name="Dalin E."/>
            <person name="Tice H."/>
            <person name="Bruce D."/>
            <person name="Goodwin L."/>
            <person name="Pitluck S."/>
            <person name="Kyrpides N."/>
            <person name="Mavromatis K."/>
            <person name="Ivanova N."/>
            <person name="Saunders E."/>
            <person name="Brettin T."/>
            <person name="Detter J.C."/>
            <person name="Han C."/>
            <person name="Larimer F."/>
            <person name="Land M."/>
            <person name="Hauser L."/>
            <person name="Markowitz V."/>
            <person name="Cheng J.-F."/>
            <person name="Hugenholtz P."/>
            <person name="Woyke T."/>
            <person name="Wu D."/>
            <person name="Pukall R."/>
            <person name="Klenk H.-P."/>
            <person name="Eisen J.A."/>
        </authorList>
    </citation>
    <scope>NUCLEOTIDE SEQUENCE [LARGE SCALE GENOMIC DNA]</scope>
    <source>
        <strain evidence="3">DSM 17836 / JCM 10339 / NBRC 14399</strain>
    </source>
</reference>
<dbReference type="AlphaFoldDB" id="D2PKX2"/>
<reference evidence="2 3" key="2">
    <citation type="journal article" date="2010" name="Stand. Genomic Sci.">
        <title>Complete genome sequence of Kribbella flavida type strain (IFO 14399).</title>
        <authorList>
            <person name="Pukall R."/>
            <person name="Lapidus A."/>
            <person name="Glavina Del Rio T."/>
            <person name="Copeland A."/>
            <person name="Tice H."/>
            <person name="Cheng J.-F."/>
            <person name="Lucas S."/>
            <person name="Chen F."/>
            <person name="Nolan M."/>
            <person name="LaButti K."/>
            <person name="Pati A."/>
            <person name="Ivanova N."/>
            <person name="Mavrommatis K."/>
            <person name="Mikhailova N."/>
            <person name="Pitluck S."/>
            <person name="Bruce D."/>
            <person name="Goodwin L."/>
            <person name="Land M."/>
            <person name="Hauser L."/>
            <person name="Chang Y.-J."/>
            <person name="Jeffries C.D."/>
            <person name="Chen A."/>
            <person name="Palaniappan K."/>
            <person name="Chain P."/>
            <person name="Rohde M."/>
            <person name="Goeker M."/>
            <person name="Bristow J."/>
            <person name="Eisen J.A."/>
            <person name="Markowitz V."/>
            <person name="Hugenholtz P."/>
            <person name="Kyrpides N.C."/>
            <person name="Klenk H.-P."/>
            <person name="Brettin T."/>
        </authorList>
    </citation>
    <scope>NUCLEOTIDE SEQUENCE [LARGE SCALE GENOMIC DNA]</scope>
    <source>
        <strain evidence="3">DSM 17836 / JCM 10339 / NBRC 14399</strain>
    </source>
</reference>
<gene>
    <name evidence="2" type="ordered locus">Kfla_3379</name>
</gene>
<dbReference type="Proteomes" id="UP000007967">
    <property type="component" value="Chromosome"/>
</dbReference>
<dbReference type="HOGENOM" id="CLU_2273652_0_0_11"/>
<evidence type="ECO:0000313" key="3">
    <source>
        <dbReference type="Proteomes" id="UP000007967"/>
    </source>
</evidence>
<proteinExistence type="predicted"/>
<sequence>MSGHIRRAYASRVAGYRRRPTDTDLVDERGRCDSTGADSLFSAWAKDFAAPNCRVWLLGVNEASDKVNAHRPQSTPFTPRGLGPARGTATCSGPGQMKNRDG</sequence>